<evidence type="ECO:0000313" key="1">
    <source>
        <dbReference type="EMBL" id="GKV33993.1"/>
    </source>
</evidence>
<keyword evidence="2" id="KW-1185">Reference proteome</keyword>
<protein>
    <submittedName>
        <fullName evidence="1">Uncharacterized protein</fullName>
    </submittedName>
</protein>
<dbReference type="AlphaFoldDB" id="A0AAV5LA66"/>
<proteinExistence type="predicted"/>
<reference evidence="1 2" key="1">
    <citation type="journal article" date="2021" name="Commun. Biol.">
        <title>The genome of Shorea leprosula (Dipterocarpaceae) highlights the ecological relevance of drought in aseasonal tropical rainforests.</title>
        <authorList>
            <person name="Ng K.K.S."/>
            <person name="Kobayashi M.J."/>
            <person name="Fawcett J.A."/>
            <person name="Hatakeyama M."/>
            <person name="Paape T."/>
            <person name="Ng C.H."/>
            <person name="Ang C.C."/>
            <person name="Tnah L.H."/>
            <person name="Lee C.T."/>
            <person name="Nishiyama T."/>
            <person name="Sese J."/>
            <person name="O'Brien M.J."/>
            <person name="Copetti D."/>
            <person name="Mohd Noor M.I."/>
            <person name="Ong R.C."/>
            <person name="Putra M."/>
            <person name="Sireger I.Z."/>
            <person name="Indrioko S."/>
            <person name="Kosugi Y."/>
            <person name="Izuno A."/>
            <person name="Isagi Y."/>
            <person name="Lee S.L."/>
            <person name="Shimizu K.K."/>
        </authorList>
    </citation>
    <scope>NUCLEOTIDE SEQUENCE [LARGE SCALE GENOMIC DNA]</scope>
    <source>
        <strain evidence="1">214</strain>
    </source>
</reference>
<organism evidence="1 2">
    <name type="scientific">Rubroshorea leprosula</name>
    <dbReference type="NCBI Taxonomy" id="152421"/>
    <lineage>
        <taxon>Eukaryota</taxon>
        <taxon>Viridiplantae</taxon>
        <taxon>Streptophyta</taxon>
        <taxon>Embryophyta</taxon>
        <taxon>Tracheophyta</taxon>
        <taxon>Spermatophyta</taxon>
        <taxon>Magnoliopsida</taxon>
        <taxon>eudicotyledons</taxon>
        <taxon>Gunneridae</taxon>
        <taxon>Pentapetalae</taxon>
        <taxon>rosids</taxon>
        <taxon>malvids</taxon>
        <taxon>Malvales</taxon>
        <taxon>Dipterocarpaceae</taxon>
        <taxon>Rubroshorea</taxon>
    </lineage>
</organism>
<name>A0AAV5LA66_9ROSI</name>
<gene>
    <name evidence="1" type="ORF">SLEP1_g42424</name>
</gene>
<accession>A0AAV5LA66</accession>
<comment type="caution">
    <text evidence="1">The sequence shown here is derived from an EMBL/GenBank/DDBJ whole genome shotgun (WGS) entry which is preliminary data.</text>
</comment>
<dbReference type="Proteomes" id="UP001054252">
    <property type="component" value="Unassembled WGS sequence"/>
</dbReference>
<dbReference type="EMBL" id="BPVZ01000103">
    <property type="protein sequence ID" value="GKV33993.1"/>
    <property type="molecule type" value="Genomic_DNA"/>
</dbReference>
<sequence length="79" mass="9147">MYDFSDQGLKLISSSSLDFEEKYLTSFVGWKGNWMAGDCFLNTTSLQHLLVNYLKRDTSLDFVMRGLTLVSKKDRLEKI</sequence>
<evidence type="ECO:0000313" key="2">
    <source>
        <dbReference type="Proteomes" id="UP001054252"/>
    </source>
</evidence>